<dbReference type="SMART" id="SM00530">
    <property type="entry name" value="HTH_XRE"/>
    <property type="match status" value="1"/>
</dbReference>
<keyword evidence="3" id="KW-1185">Reference proteome</keyword>
<dbReference type="SUPFAM" id="SSF47413">
    <property type="entry name" value="lambda repressor-like DNA-binding domains"/>
    <property type="match status" value="1"/>
</dbReference>
<dbReference type="Pfam" id="PF19054">
    <property type="entry name" value="DUF5753"/>
    <property type="match status" value="1"/>
</dbReference>
<dbReference type="Gene3D" id="1.10.260.40">
    <property type="entry name" value="lambda repressor-like DNA-binding domains"/>
    <property type="match status" value="1"/>
</dbReference>
<protein>
    <submittedName>
        <fullName evidence="2">Helix-turn-helix transcriptional regulator</fullName>
    </submittedName>
</protein>
<name>A0ABU2N2U5_9ACTN</name>
<evidence type="ECO:0000313" key="3">
    <source>
        <dbReference type="Proteomes" id="UP001183246"/>
    </source>
</evidence>
<sequence length="277" mass="30667">MVNKKPLDPGESPAAFCGARMRATREEAGLTLEVLGQRVFTGSGYLAQIERAERKLQPELGRLLDREFGTGTFFHDLARAIKRASRHAEYFADTAELEKLADSVLDYSPVLVPGMMQTEAYARAIIEAANPYRSADRVNELVSARMERANRFREAGKPQYWSVLPEAVIRSCFGGPAAMNEQLLHLATAAREKRAVIQIFPLASVVAPPVTQLMKIMTFSDAPPVVYSETEHTGQLIDDPAMVARYRASYDWLRATALPPRASLDLIESVAKDLNVS</sequence>
<reference evidence="3" key="1">
    <citation type="submission" date="2023-07" db="EMBL/GenBank/DDBJ databases">
        <title>30 novel species of actinomycetes from the DSMZ collection.</title>
        <authorList>
            <person name="Nouioui I."/>
        </authorList>
    </citation>
    <scope>NUCLEOTIDE SEQUENCE [LARGE SCALE GENOMIC DNA]</scope>
    <source>
        <strain evidence="3">DSM 44938</strain>
    </source>
</reference>
<gene>
    <name evidence="2" type="ORF">RM590_34435</name>
</gene>
<comment type="caution">
    <text evidence="2">The sequence shown here is derived from an EMBL/GenBank/DDBJ whole genome shotgun (WGS) entry which is preliminary data.</text>
</comment>
<dbReference type="RefSeq" id="WP_311708747.1">
    <property type="nucleotide sequence ID" value="NZ_JAVREL010000036.1"/>
</dbReference>
<dbReference type="Proteomes" id="UP001183246">
    <property type="component" value="Unassembled WGS sequence"/>
</dbReference>
<evidence type="ECO:0000259" key="1">
    <source>
        <dbReference type="SMART" id="SM00530"/>
    </source>
</evidence>
<dbReference type="InterPro" id="IPR001387">
    <property type="entry name" value="Cro/C1-type_HTH"/>
</dbReference>
<dbReference type="EMBL" id="JAVREL010000036">
    <property type="protein sequence ID" value="MDT0347624.1"/>
    <property type="molecule type" value="Genomic_DNA"/>
</dbReference>
<dbReference type="InterPro" id="IPR043917">
    <property type="entry name" value="DUF5753"/>
</dbReference>
<dbReference type="CDD" id="cd00093">
    <property type="entry name" value="HTH_XRE"/>
    <property type="match status" value="1"/>
</dbReference>
<feature type="domain" description="HTH cro/C1-type" evidence="1">
    <location>
        <begin position="20"/>
        <end position="75"/>
    </location>
</feature>
<dbReference type="InterPro" id="IPR010982">
    <property type="entry name" value="Lambda_DNA-bd_dom_sf"/>
</dbReference>
<organism evidence="2 3">
    <name type="scientific">Streptomyces litchfieldiae</name>
    <dbReference type="NCBI Taxonomy" id="3075543"/>
    <lineage>
        <taxon>Bacteria</taxon>
        <taxon>Bacillati</taxon>
        <taxon>Actinomycetota</taxon>
        <taxon>Actinomycetes</taxon>
        <taxon>Kitasatosporales</taxon>
        <taxon>Streptomycetaceae</taxon>
        <taxon>Streptomyces</taxon>
    </lineage>
</organism>
<evidence type="ECO:0000313" key="2">
    <source>
        <dbReference type="EMBL" id="MDT0347624.1"/>
    </source>
</evidence>
<accession>A0ABU2N2U5</accession>
<proteinExistence type="predicted"/>